<reference evidence="3" key="1">
    <citation type="journal article" date="2019" name="Int. J. Syst. Evol. Microbiol.">
        <title>The Global Catalogue of Microorganisms (GCM) 10K type strain sequencing project: providing services to taxonomists for standard genome sequencing and annotation.</title>
        <authorList>
            <consortium name="The Broad Institute Genomics Platform"/>
            <consortium name="The Broad Institute Genome Sequencing Center for Infectious Disease"/>
            <person name="Wu L."/>
            <person name="Ma J."/>
        </authorList>
    </citation>
    <scope>NUCLEOTIDE SEQUENCE [LARGE SCALE GENOMIC DNA]</scope>
    <source>
        <strain evidence="3">NBRC 102407</strain>
    </source>
</reference>
<evidence type="ECO:0000313" key="2">
    <source>
        <dbReference type="EMBL" id="GLT24108.1"/>
    </source>
</evidence>
<evidence type="ECO:0000256" key="1">
    <source>
        <dbReference type="SAM" id="SignalP"/>
    </source>
</evidence>
<keyword evidence="3" id="KW-1185">Reference proteome</keyword>
<comment type="caution">
    <text evidence="2">The sequence shown here is derived from an EMBL/GenBank/DDBJ whole genome shotgun (WGS) entry which is preliminary data.</text>
</comment>
<protein>
    <recommendedName>
        <fullName evidence="4">DUF4136 domain-containing protein</fullName>
    </recommendedName>
</protein>
<proteinExistence type="predicted"/>
<dbReference type="Proteomes" id="UP001157167">
    <property type="component" value="Unassembled WGS sequence"/>
</dbReference>
<name>A0ABQ6FES5_9RHOO</name>
<sequence length="213" mass="23637">MSTFFRRLPVRFAAFAASLLLATGAAADAPTLDWRVPLPAGQGWRIIDLREGNGIRHEEYVPRGQGIEDYRDRLLVQRFGAQEMSPEAYLGHIAAGLARHCPEFTTSGLVTGARDGLGHSTRTAYCSRFGDRPYGYVVAQKAIRDGDFLFVVEREWRLPPFSIDPDGTVSFGTADEAVKRDIRSTVRWLTEQVHPIAPPPAPAPAPARPRIRR</sequence>
<gene>
    <name evidence="2" type="ORF">GCM10007933_35800</name>
</gene>
<feature type="chain" id="PRO_5045436786" description="DUF4136 domain-containing protein" evidence="1">
    <location>
        <begin position="28"/>
        <end position="213"/>
    </location>
</feature>
<dbReference type="RefSeq" id="WP_153160784.1">
    <property type="nucleotide sequence ID" value="NZ_BSPX01000073.1"/>
</dbReference>
<evidence type="ECO:0008006" key="4">
    <source>
        <dbReference type="Google" id="ProtNLM"/>
    </source>
</evidence>
<dbReference type="EMBL" id="BSPX01000073">
    <property type="protein sequence ID" value="GLT24108.1"/>
    <property type="molecule type" value="Genomic_DNA"/>
</dbReference>
<evidence type="ECO:0000313" key="3">
    <source>
        <dbReference type="Proteomes" id="UP001157167"/>
    </source>
</evidence>
<accession>A0ABQ6FES5</accession>
<organism evidence="2 3">
    <name type="scientific">Zoogloea oryzae</name>
    <dbReference type="NCBI Taxonomy" id="310767"/>
    <lineage>
        <taxon>Bacteria</taxon>
        <taxon>Pseudomonadati</taxon>
        <taxon>Pseudomonadota</taxon>
        <taxon>Betaproteobacteria</taxon>
        <taxon>Rhodocyclales</taxon>
        <taxon>Zoogloeaceae</taxon>
        <taxon>Zoogloea</taxon>
    </lineage>
</organism>
<feature type="signal peptide" evidence="1">
    <location>
        <begin position="1"/>
        <end position="27"/>
    </location>
</feature>
<keyword evidence="1" id="KW-0732">Signal</keyword>